<evidence type="ECO:0000313" key="2">
    <source>
        <dbReference type="Proteomes" id="UP000309997"/>
    </source>
</evidence>
<gene>
    <name evidence="1" type="ORF">D5086_015730</name>
</gene>
<dbReference type="Proteomes" id="UP000309997">
    <property type="component" value="Unassembled WGS sequence"/>
</dbReference>
<proteinExistence type="predicted"/>
<accession>A0ACC4BS01</accession>
<dbReference type="EMBL" id="RCHU02000008">
    <property type="protein sequence ID" value="KAL3581398.1"/>
    <property type="molecule type" value="Genomic_DNA"/>
</dbReference>
<name>A0ACC4BS01_POPAL</name>
<keyword evidence="2" id="KW-1185">Reference proteome</keyword>
<comment type="caution">
    <text evidence="1">The sequence shown here is derived from an EMBL/GenBank/DDBJ whole genome shotgun (WGS) entry which is preliminary data.</text>
</comment>
<organism evidence="1 2">
    <name type="scientific">Populus alba</name>
    <name type="common">White poplar</name>
    <dbReference type="NCBI Taxonomy" id="43335"/>
    <lineage>
        <taxon>Eukaryota</taxon>
        <taxon>Viridiplantae</taxon>
        <taxon>Streptophyta</taxon>
        <taxon>Embryophyta</taxon>
        <taxon>Tracheophyta</taxon>
        <taxon>Spermatophyta</taxon>
        <taxon>Magnoliopsida</taxon>
        <taxon>eudicotyledons</taxon>
        <taxon>Gunneridae</taxon>
        <taxon>Pentapetalae</taxon>
        <taxon>rosids</taxon>
        <taxon>fabids</taxon>
        <taxon>Malpighiales</taxon>
        <taxon>Salicaceae</taxon>
        <taxon>Saliceae</taxon>
        <taxon>Populus</taxon>
    </lineage>
</organism>
<evidence type="ECO:0000313" key="1">
    <source>
        <dbReference type="EMBL" id="KAL3581398.1"/>
    </source>
</evidence>
<protein>
    <submittedName>
        <fullName evidence="1">Uncharacterized protein</fullName>
    </submittedName>
</protein>
<reference evidence="1 2" key="1">
    <citation type="journal article" date="2024" name="Plant Biotechnol. J.">
        <title>Genome and CRISPR/Cas9 system of a widespread forest tree (Populus alba) in the world.</title>
        <authorList>
            <person name="Liu Y.J."/>
            <person name="Jiang P.F."/>
            <person name="Han X.M."/>
            <person name="Li X.Y."/>
            <person name="Wang H.M."/>
            <person name="Wang Y.J."/>
            <person name="Wang X.X."/>
            <person name="Zeng Q.Y."/>
        </authorList>
    </citation>
    <scope>NUCLEOTIDE SEQUENCE [LARGE SCALE GENOMIC DNA]</scope>
    <source>
        <strain evidence="2">cv. PAL-ZL1</strain>
    </source>
</reference>
<sequence>MGNVEIPTWLKGLPLAPEFRPTDTEFADPVAYISKIEKEASAFGICKIIPPLPKPSKRYVFSNLNRSLSKCPELGDDVDLSNVCSSSNGGLRDGGNDGENRAVFTTRQQELGQSAKKAKGMVKENLQSGVHKQVWQSGEAYTLEQFESKSKAFARSLLGMLKEVNPLVIEALFWKAASEKPIYVEYANDVPGSGFGEPESHSRYFPRRRRKRASYQSYRRGRESPVCSTNDTDDVKNSHNDEVKGVSIKNVPSLCLEMTPRSSMASLTSLAEDNLRSSKQKSVTATNDMEGTAGWKLSNSPWNLQVIARSPGSLTRFMPDDIPGVTSPMVYIGMLFSWFAWHVEDHELHSMNFLHTGSPKTWYAVPGDYVFSFEEVIRTEAYGGNIDRLAALSLLGEKTTLLSPKAIISSGIPCCRLVQNPGEFVVTFPRAYHVGFSHGFNCGEAANFGTPQWLKVAKEAAVRRAAMNYLPMLSHQQLLYLLTMSFVSRVPRSLLPGARSSRLRDRQREERELSVKEAFLEDMLKENDILSAFLEKNSTCHAVIWNPDLLPCASKESHLLNITSTITTTPKQNASHINLDVNSNCNENDLFKEMSLYMETLDDLYMEEDDLSCDFQVDSGTLACVACGILGFPFMSVLQPHEKASIELMPSEEPRVTRIDNFQPSLDSDSTGKGSVSDDHGPVKDYSVPLKDLPMPTGWNTSHKFLRPRIFCLEHGVQIEELLQSKGGANLLIICHSDYQKIKAHAYAIAEEIESSFNYNEVPSEAASKEDLNLINLAIDDEDHHECGEDWTSKLGINLRYCVKIRKNSPSKKVQHALALGGLFSDRSLTDFSNIKWQSRRSRSRIKLNQPFHRKPCKIIEPDKDEMLGNKSGSAGFGFSPIEDPEMLHEVKVLEAAGGLTLNSAPSQDACSVLTATVAVKSVGGQIEDQLLKESKNARNICNVKASGTSEIEHQINASGGTSEKQDFYATKCCSPFITVGNERFEMQREDQVLGNVNMGETCNMVSEGQQRVLDDGNASVDEVSDLANVASLHVSLPPIGLKADVVVENSFINNEVSPPVTLDDEVKKELVTKNRTNGDQCSSSDDTLMNQPTTSLDERCGHEQETHAVQNKTRKEAEIKNGSNDEIIPSNVISVTNLVPIDESSEFHRELHATVNLCNGMAFENGKQLVFQTTNDSNKELISCSVAQMEINSSTASSEFSKLHRQAYAENDLCSGSTLDTIVPPEIPTTDIRTVEELASNSATINQELSEAAKDICAIQDSYACMDLEREVEKEIHSSDGVTRDSEVQKIHQGTSLINEDIHVSARVILVNQPPTPSPVIKCSNIDDKSCVGESMVRCNKFCSSQEIESIESAVVDSRPTAGKGRKRKGEVEQLTENKFDSNGFIRSPCEGLRPRAGKDGKSAEENPIPKRLKKPSNVSVPRSKRKEITQRSYKCDLEGCRMSFETKAELQLHKGNRCTYDGCGKKFSSHKYAIVHQRVHGDDRPLKCPWKGCTMSFKWAWARIEHIRVHTGEKPYQCKAGSVPYGNEIELRPKRPAKSYKSLNVVEPPISISTKMAAAAPPPPPTPAPSAPTGLPDSDSTPVGHPLFARIRLATPLDIPHIHKLIHQMAIFEKLTHLFTATESSLASTLFKSPPFLSFTIFLLEVSSHPFEKDSNFHSQNFTPIERIFNLDHSLIDPEAETFKNGINGDVVVAGFVLFFPNFSTFLGKPGFYVEDLFVRECYRRKGLGKLLLSAVASQAVKMGYGRVEWVVLDWNVNAIKFYEEMGANVLPEWRICRLTGPALETYRDAI</sequence>